<keyword evidence="4" id="KW-1134">Transmembrane beta strand</keyword>
<keyword evidence="5" id="KW-0812">Transmembrane</keyword>
<evidence type="ECO:0000256" key="4">
    <source>
        <dbReference type="ARBA" id="ARBA00022452"/>
    </source>
</evidence>
<evidence type="ECO:0000313" key="8">
    <source>
        <dbReference type="EMBL" id="AZI21296.1"/>
    </source>
</evidence>
<dbReference type="SUPFAM" id="SSF56954">
    <property type="entry name" value="Outer membrane efflux proteins (OEP)"/>
    <property type="match status" value="1"/>
</dbReference>
<dbReference type="GO" id="GO:0015562">
    <property type="term" value="F:efflux transmembrane transporter activity"/>
    <property type="evidence" value="ECO:0007669"/>
    <property type="project" value="InterPro"/>
</dbReference>
<dbReference type="InterPro" id="IPR051906">
    <property type="entry name" value="TolC-like"/>
</dbReference>
<evidence type="ECO:0000256" key="3">
    <source>
        <dbReference type="ARBA" id="ARBA00022448"/>
    </source>
</evidence>
<dbReference type="EMBL" id="CP034171">
    <property type="protein sequence ID" value="AZI21296.1"/>
    <property type="molecule type" value="Genomic_DNA"/>
</dbReference>
<dbReference type="InterPro" id="IPR003423">
    <property type="entry name" value="OMP_efflux"/>
</dbReference>
<dbReference type="GO" id="GO:1990281">
    <property type="term" value="C:efflux pump complex"/>
    <property type="evidence" value="ECO:0007669"/>
    <property type="project" value="TreeGrafter"/>
</dbReference>
<proteinExistence type="inferred from homology"/>
<dbReference type="GO" id="GO:0015288">
    <property type="term" value="F:porin activity"/>
    <property type="evidence" value="ECO:0007669"/>
    <property type="project" value="TreeGrafter"/>
</dbReference>
<dbReference type="Pfam" id="PF02321">
    <property type="entry name" value="OEP"/>
    <property type="match status" value="2"/>
</dbReference>
<name>A0A3G8WZS6_9FLAO</name>
<dbReference type="RefSeq" id="WP_124785426.1">
    <property type="nucleotide sequence ID" value="NZ_CP034171.1"/>
</dbReference>
<sequence>MKRAFAGIFSLAFVLSFSQKKWTLQEAVDYAVQNNLQVIANSYNKQLQDKNLEIARRQKLPSVSGSVSNNFSFGQQRYINVTQRNDNFTNSANVGADILLYNNGRLEKTYRKTEFEVEAAKYDVESIKNNISLQIAQEYLSALLNKEIVTINKSAVDNAERLYKRAKINTEVGTTPQTILAEAEAALAREKQNLKASEINVNRSLFSLAQLLQLPDYKDFDIEDVPLQNNIEAPLYAADTIMNTAYQQQPQIKAAENRIKAAEAQTEITKTAFFPTITGNAGVQTNYFNPFNANNNGFFKQYADNFGQYAGVSANIPIFNKGITRIQVEQAKINEDAARTSLLQQKQEIRQNVQKAQFDAESNYENYLAAVEAEKSSALALDFAEKSYAAGRTTIYDLNAARNNHASAKGAVAQAKYNYLFSLKLLNFYAGIPLSL</sequence>
<dbReference type="GO" id="GO:0009279">
    <property type="term" value="C:cell outer membrane"/>
    <property type="evidence" value="ECO:0007669"/>
    <property type="project" value="UniProtKB-SubCell"/>
</dbReference>
<keyword evidence="3" id="KW-0813">Transport</keyword>
<evidence type="ECO:0000256" key="7">
    <source>
        <dbReference type="ARBA" id="ARBA00023237"/>
    </source>
</evidence>
<evidence type="ECO:0000256" key="5">
    <source>
        <dbReference type="ARBA" id="ARBA00022692"/>
    </source>
</evidence>
<dbReference type="AlphaFoldDB" id="A0A3G8WZS6"/>
<dbReference type="Proteomes" id="UP000282297">
    <property type="component" value="Chromosome"/>
</dbReference>
<evidence type="ECO:0000256" key="1">
    <source>
        <dbReference type="ARBA" id="ARBA00004442"/>
    </source>
</evidence>
<organism evidence="8 9">
    <name type="scientific">Chryseobacterium taklimakanense</name>
    <dbReference type="NCBI Taxonomy" id="536441"/>
    <lineage>
        <taxon>Bacteria</taxon>
        <taxon>Pseudomonadati</taxon>
        <taxon>Bacteroidota</taxon>
        <taxon>Flavobacteriia</taxon>
        <taxon>Flavobacteriales</taxon>
        <taxon>Weeksellaceae</taxon>
        <taxon>Chryseobacterium group</taxon>
        <taxon>Chryseobacterium</taxon>
    </lineage>
</organism>
<dbReference type="Gene3D" id="1.20.1600.10">
    <property type="entry name" value="Outer membrane efflux proteins (OEP)"/>
    <property type="match status" value="1"/>
</dbReference>
<comment type="subcellular location">
    <subcellularLocation>
        <location evidence="1">Cell outer membrane</location>
    </subcellularLocation>
</comment>
<comment type="similarity">
    <text evidence="2">Belongs to the outer membrane factor (OMF) (TC 1.B.17) family.</text>
</comment>
<accession>A0A3G8WZS6</accession>
<evidence type="ECO:0000256" key="2">
    <source>
        <dbReference type="ARBA" id="ARBA00007613"/>
    </source>
</evidence>
<keyword evidence="7" id="KW-0998">Cell outer membrane</keyword>
<evidence type="ECO:0000313" key="9">
    <source>
        <dbReference type="Proteomes" id="UP000282297"/>
    </source>
</evidence>
<dbReference type="PANTHER" id="PTHR30026:SF20">
    <property type="entry name" value="OUTER MEMBRANE PROTEIN TOLC"/>
    <property type="match status" value="1"/>
</dbReference>
<keyword evidence="6" id="KW-0472">Membrane</keyword>
<evidence type="ECO:0000256" key="6">
    <source>
        <dbReference type="ARBA" id="ARBA00023136"/>
    </source>
</evidence>
<protein>
    <submittedName>
        <fullName evidence="8">TolC family protein</fullName>
    </submittedName>
</protein>
<dbReference type="PANTHER" id="PTHR30026">
    <property type="entry name" value="OUTER MEMBRANE PROTEIN TOLC"/>
    <property type="match status" value="1"/>
</dbReference>
<gene>
    <name evidence="8" type="ORF">EIH08_11870</name>
</gene>
<reference evidence="9" key="1">
    <citation type="submission" date="2018-11" db="EMBL/GenBank/DDBJ databases">
        <title>Proposal to divide the Flavobacteriaceae and reorganize its genera based on Amino Acid Identity values calculated from whole genome sequences.</title>
        <authorList>
            <person name="Nicholson A.C."/>
            <person name="Gulvik C.A."/>
            <person name="Whitney A.M."/>
            <person name="Humrighouse B.W."/>
            <person name="Bell M."/>
            <person name="Holmes B."/>
            <person name="Steigerwalt A.B."/>
            <person name="Villarma A."/>
            <person name="Sheth M."/>
            <person name="Batra D."/>
            <person name="Pryor J."/>
            <person name="Bernardet J.-F."/>
            <person name="Hugo C."/>
            <person name="Kampfer P."/>
            <person name="Newman J.D."/>
            <person name="McQuiston J.R."/>
        </authorList>
    </citation>
    <scope>NUCLEOTIDE SEQUENCE [LARGE SCALE GENOMIC DNA]</scope>
    <source>
        <strain evidence="9">H4753</strain>
    </source>
</reference>